<evidence type="ECO:0000313" key="4">
    <source>
        <dbReference type="EMBL" id="QIZ10164.1"/>
    </source>
</evidence>
<dbReference type="InterPro" id="IPR058620">
    <property type="entry name" value="YtrI_C"/>
</dbReference>
<proteinExistence type="predicted"/>
<gene>
    <name evidence="4" type="ORF">HFZ78_28460</name>
</gene>
<feature type="domain" description="Sporulation membrane protein YtrI C-terminal" evidence="3">
    <location>
        <begin position="80"/>
        <end position="164"/>
    </location>
</feature>
<dbReference type="NCBIfam" id="NF041479">
    <property type="entry name" value="spor_membprot_YtrI"/>
    <property type="match status" value="1"/>
</dbReference>
<reference evidence="4 5" key="2">
    <citation type="submission" date="2020-04" db="EMBL/GenBank/DDBJ databases">
        <authorList>
            <person name="Fomenkov A."/>
            <person name="Anton B.P."/>
            <person name="Roberts R.J."/>
        </authorList>
    </citation>
    <scope>NUCLEOTIDE SEQUENCE [LARGE SCALE GENOMIC DNA]</scope>
    <source>
        <strain evidence="4 5">S2</strain>
    </source>
</reference>
<keyword evidence="2" id="KW-0472">Membrane</keyword>
<dbReference type="Proteomes" id="UP000501868">
    <property type="component" value="Chromosome"/>
</dbReference>
<dbReference type="Pfam" id="PF26347">
    <property type="entry name" value="YtrI_sporulation"/>
    <property type="match status" value="1"/>
</dbReference>
<keyword evidence="2" id="KW-1133">Transmembrane helix</keyword>
<evidence type="ECO:0000256" key="2">
    <source>
        <dbReference type="SAM" id="Phobius"/>
    </source>
</evidence>
<evidence type="ECO:0000256" key="1">
    <source>
        <dbReference type="SAM" id="Coils"/>
    </source>
</evidence>
<evidence type="ECO:0000259" key="3">
    <source>
        <dbReference type="Pfam" id="PF26347"/>
    </source>
</evidence>
<reference evidence="4 5" key="1">
    <citation type="submission" date="2020-04" db="EMBL/GenBank/DDBJ databases">
        <title>Genome-Wide Identification of 5-Methylcytosine Sites in Bacterial Genomes By High-Throughput Sequencing of MspJI Restriction Fragments.</title>
        <authorList>
            <person name="Wu V."/>
        </authorList>
    </citation>
    <scope>NUCLEOTIDE SEQUENCE [LARGE SCALE GENOMIC DNA]</scope>
    <source>
        <strain evidence="4 5">S2</strain>
    </source>
</reference>
<feature type="transmembrane region" description="Helical" evidence="2">
    <location>
        <begin position="12"/>
        <end position="37"/>
    </location>
</feature>
<organism evidence="4 5">
    <name type="scientific">Priestia megaterium</name>
    <name type="common">Bacillus megaterium</name>
    <dbReference type="NCBI Taxonomy" id="1404"/>
    <lineage>
        <taxon>Bacteria</taxon>
        <taxon>Bacillati</taxon>
        <taxon>Bacillota</taxon>
        <taxon>Bacilli</taxon>
        <taxon>Bacillales</taxon>
        <taxon>Bacillaceae</taxon>
        <taxon>Priestia</taxon>
    </lineage>
</organism>
<keyword evidence="2" id="KW-0812">Transmembrane</keyword>
<evidence type="ECO:0000313" key="5">
    <source>
        <dbReference type="Proteomes" id="UP000501868"/>
    </source>
</evidence>
<feature type="coiled-coil region" evidence="1">
    <location>
        <begin position="45"/>
        <end position="72"/>
    </location>
</feature>
<name>A0A6H1P968_PRIMG</name>
<dbReference type="AlphaFoldDB" id="A0A6H1P968"/>
<protein>
    <submittedName>
        <fullName evidence="4">Sporulation protein</fullName>
    </submittedName>
</protein>
<sequence length="166" mass="20039">MRIPPLYRRPSWQRFFGGMAVGGVISWCIFLYIYGVWQEKNTELIRTQAKEIIDLNEEKKIWQEEYKEINKRNIEQLTVQKINIRITNWEKYKLDSLSVLETEDSVRDDISMMIAKDIETVYKSKDLLKKIIENKPIKINDKRYKLKVKEMVFYTNLSIQLEIHFE</sequence>
<dbReference type="EMBL" id="CP051128">
    <property type="protein sequence ID" value="QIZ10164.1"/>
    <property type="molecule type" value="Genomic_DNA"/>
</dbReference>
<accession>A0A6H1P968</accession>
<keyword evidence="1" id="KW-0175">Coiled coil</keyword>
<dbReference type="InterPro" id="IPR048198">
    <property type="entry name" value="YtrI"/>
</dbReference>